<reference evidence="12 13" key="1">
    <citation type="journal article" date="2021" name="Commun. Biol.">
        <title>The genome of Shorea leprosula (Dipterocarpaceae) highlights the ecological relevance of drought in aseasonal tropical rainforests.</title>
        <authorList>
            <person name="Ng K.K.S."/>
            <person name="Kobayashi M.J."/>
            <person name="Fawcett J.A."/>
            <person name="Hatakeyama M."/>
            <person name="Paape T."/>
            <person name="Ng C.H."/>
            <person name="Ang C.C."/>
            <person name="Tnah L.H."/>
            <person name="Lee C.T."/>
            <person name="Nishiyama T."/>
            <person name="Sese J."/>
            <person name="O'Brien M.J."/>
            <person name="Copetti D."/>
            <person name="Mohd Noor M.I."/>
            <person name="Ong R.C."/>
            <person name="Putra M."/>
            <person name="Sireger I.Z."/>
            <person name="Indrioko S."/>
            <person name="Kosugi Y."/>
            <person name="Izuno A."/>
            <person name="Isagi Y."/>
            <person name="Lee S.L."/>
            <person name="Shimizu K.K."/>
        </authorList>
    </citation>
    <scope>NUCLEOTIDE SEQUENCE [LARGE SCALE GENOMIC DNA]</scope>
    <source>
        <strain evidence="12">214</strain>
    </source>
</reference>
<comment type="catalytic activity">
    <reaction evidence="10">
        <text>[(1-&gt;4)-alpha-D-galacturonosyl methyl ester](n) + n H2O = [(1-&gt;4)-alpha-D-galacturonosyl](n) + n methanol + n H(+)</text>
        <dbReference type="Rhea" id="RHEA:22380"/>
        <dbReference type="Rhea" id="RHEA-COMP:14570"/>
        <dbReference type="Rhea" id="RHEA-COMP:14573"/>
        <dbReference type="ChEBI" id="CHEBI:15377"/>
        <dbReference type="ChEBI" id="CHEBI:15378"/>
        <dbReference type="ChEBI" id="CHEBI:17790"/>
        <dbReference type="ChEBI" id="CHEBI:140522"/>
        <dbReference type="ChEBI" id="CHEBI:140523"/>
        <dbReference type="EC" id="3.1.1.11"/>
    </reaction>
</comment>
<dbReference type="InterPro" id="IPR011050">
    <property type="entry name" value="Pectin_lyase_fold/virulence"/>
</dbReference>
<proteinExistence type="predicted"/>
<keyword evidence="8" id="KW-0961">Cell wall biogenesis/degradation</keyword>
<dbReference type="AlphaFoldDB" id="A0AAV5L432"/>
<evidence type="ECO:0000256" key="4">
    <source>
        <dbReference type="ARBA" id="ARBA00022512"/>
    </source>
</evidence>
<dbReference type="SUPFAM" id="SSF51126">
    <property type="entry name" value="Pectin lyase-like"/>
    <property type="match status" value="1"/>
</dbReference>
<dbReference type="Pfam" id="PF01095">
    <property type="entry name" value="Pectinesterase"/>
    <property type="match status" value="1"/>
</dbReference>
<evidence type="ECO:0000256" key="10">
    <source>
        <dbReference type="RuleBase" id="RU000589"/>
    </source>
</evidence>
<sequence>MSYLSNGTMFHSISLTLFKHGWVPNQGRVQPVQGRWLMERILTRDRALYGFLRGRKLLQIRNSVNVSQVVVVNPDGSGNFTTVNDGGTAVVAPGFVAVNITFRNTAGAMKQQAVAVCNGADLSAFYGCSMEGYQDTLYAYSLRQFYRECDIYGTVDFIFGNAAVVFQDCNLYPRLPLPGQFNAITAQRRTDPNQNTGTSIHNRTIRAADDLSASNGTTKTYLGLPWKEYSRTVYMQSFMDSLIDPSGWSVWSADFALSTLYYAEFNNTGAGSNTSNRVTWPGYHVINATDAVNFTVSNFIEGQFWLPATGVPFDAGLLCKLYILLNL</sequence>
<feature type="domain" description="Pectinesterase catalytic" evidence="11">
    <location>
        <begin position="78"/>
        <end position="302"/>
    </location>
</feature>
<dbReference type="PROSITE" id="PS00503">
    <property type="entry name" value="PECTINESTERASE_2"/>
    <property type="match status" value="1"/>
</dbReference>
<dbReference type="EMBL" id="BPVZ01000093">
    <property type="protein sequence ID" value="GKV32008.1"/>
    <property type="molecule type" value="Genomic_DNA"/>
</dbReference>
<dbReference type="EC" id="3.1.1.11" evidence="3 10"/>
<evidence type="ECO:0000313" key="13">
    <source>
        <dbReference type="Proteomes" id="UP001054252"/>
    </source>
</evidence>
<protein>
    <recommendedName>
        <fullName evidence="3 10">Pectinesterase</fullName>
        <ecNumber evidence="3 10">3.1.1.11</ecNumber>
    </recommendedName>
</protein>
<dbReference type="GO" id="GO:0045490">
    <property type="term" value="P:pectin catabolic process"/>
    <property type="evidence" value="ECO:0007669"/>
    <property type="project" value="UniProtKB-UniRule"/>
</dbReference>
<evidence type="ECO:0000313" key="12">
    <source>
        <dbReference type="EMBL" id="GKV32008.1"/>
    </source>
</evidence>
<evidence type="ECO:0000259" key="11">
    <source>
        <dbReference type="Pfam" id="PF01095"/>
    </source>
</evidence>
<evidence type="ECO:0000256" key="6">
    <source>
        <dbReference type="ARBA" id="ARBA00022801"/>
    </source>
</evidence>
<keyword evidence="7 10" id="KW-0063">Aspartyl esterase</keyword>
<evidence type="ECO:0000256" key="7">
    <source>
        <dbReference type="ARBA" id="ARBA00023085"/>
    </source>
</evidence>
<accession>A0AAV5L432</accession>
<evidence type="ECO:0000256" key="2">
    <source>
        <dbReference type="ARBA" id="ARBA00005184"/>
    </source>
</evidence>
<dbReference type="Gene3D" id="2.160.20.10">
    <property type="entry name" value="Single-stranded right-handed beta-helix, Pectin lyase-like"/>
    <property type="match status" value="1"/>
</dbReference>
<dbReference type="InterPro" id="IPR033131">
    <property type="entry name" value="Pectinesterase_Asp_AS"/>
</dbReference>
<dbReference type="Proteomes" id="UP001054252">
    <property type="component" value="Unassembled WGS sequence"/>
</dbReference>
<comment type="pathway">
    <text evidence="2 10">Glycan metabolism; pectin degradation; 2-dehydro-3-deoxy-D-gluconate from pectin: step 1/5.</text>
</comment>
<name>A0AAV5L432_9ROSI</name>
<keyword evidence="13" id="KW-1185">Reference proteome</keyword>
<keyword evidence="5" id="KW-0964">Secreted</keyword>
<dbReference type="FunFam" id="2.160.20.10:FF:000029">
    <property type="entry name" value="Pectinesterase 4"/>
    <property type="match status" value="1"/>
</dbReference>
<evidence type="ECO:0000256" key="8">
    <source>
        <dbReference type="ARBA" id="ARBA00023316"/>
    </source>
</evidence>
<dbReference type="InterPro" id="IPR000070">
    <property type="entry name" value="Pectinesterase_cat"/>
</dbReference>
<keyword evidence="6 10" id="KW-0378">Hydrolase</keyword>
<dbReference type="InterPro" id="IPR012334">
    <property type="entry name" value="Pectin_lyas_fold"/>
</dbReference>
<feature type="active site" evidence="9">
    <location>
        <position position="156"/>
    </location>
</feature>
<comment type="subcellular location">
    <subcellularLocation>
        <location evidence="1">Secreted</location>
        <location evidence="1">Cell wall</location>
    </subcellularLocation>
</comment>
<evidence type="ECO:0000256" key="1">
    <source>
        <dbReference type="ARBA" id="ARBA00004191"/>
    </source>
</evidence>
<evidence type="ECO:0000256" key="9">
    <source>
        <dbReference type="PROSITE-ProRule" id="PRU10040"/>
    </source>
</evidence>
<gene>
    <name evidence="12" type="ORF">SLEP1_g40648</name>
</gene>
<comment type="caution">
    <text evidence="12">The sequence shown here is derived from an EMBL/GenBank/DDBJ whole genome shotgun (WGS) entry which is preliminary data.</text>
</comment>
<dbReference type="PANTHER" id="PTHR31707">
    <property type="entry name" value="PECTINESTERASE"/>
    <property type="match status" value="1"/>
</dbReference>
<keyword evidence="4" id="KW-0134">Cell wall</keyword>
<organism evidence="12 13">
    <name type="scientific">Rubroshorea leprosula</name>
    <dbReference type="NCBI Taxonomy" id="152421"/>
    <lineage>
        <taxon>Eukaryota</taxon>
        <taxon>Viridiplantae</taxon>
        <taxon>Streptophyta</taxon>
        <taxon>Embryophyta</taxon>
        <taxon>Tracheophyta</taxon>
        <taxon>Spermatophyta</taxon>
        <taxon>Magnoliopsida</taxon>
        <taxon>eudicotyledons</taxon>
        <taxon>Gunneridae</taxon>
        <taxon>Pentapetalae</taxon>
        <taxon>rosids</taxon>
        <taxon>malvids</taxon>
        <taxon>Malvales</taxon>
        <taxon>Dipterocarpaceae</taxon>
        <taxon>Rubroshorea</taxon>
    </lineage>
</organism>
<evidence type="ECO:0000256" key="3">
    <source>
        <dbReference type="ARBA" id="ARBA00013229"/>
    </source>
</evidence>
<dbReference type="GO" id="GO:0042545">
    <property type="term" value="P:cell wall modification"/>
    <property type="evidence" value="ECO:0007669"/>
    <property type="project" value="UniProtKB-UniRule"/>
</dbReference>
<dbReference type="GO" id="GO:0030599">
    <property type="term" value="F:pectinesterase activity"/>
    <property type="evidence" value="ECO:0007669"/>
    <property type="project" value="UniProtKB-UniRule"/>
</dbReference>
<evidence type="ECO:0000256" key="5">
    <source>
        <dbReference type="ARBA" id="ARBA00022525"/>
    </source>
</evidence>